<dbReference type="EMBL" id="FQNF01000005">
    <property type="protein sequence ID" value="SGZ38231.1"/>
    <property type="molecule type" value="Genomic_DNA"/>
</dbReference>
<protein>
    <submittedName>
        <fullName evidence="1">Uncharacterized protein</fullName>
    </submittedName>
</protein>
<evidence type="ECO:0000313" key="1">
    <source>
        <dbReference type="EMBL" id="SGZ38231.1"/>
    </source>
</evidence>
<proteinExistence type="predicted"/>
<dbReference type="Proteomes" id="UP000183365">
    <property type="component" value="Unassembled WGS sequence"/>
</dbReference>
<keyword evidence="2" id="KW-1185">Reference proteome</keyword>
<organism evidence="1 2">
    <name type="scientific">Hanseniaspora guilliermondii</name>
    <dbReference type="NCBI Taxonomy" id="56406"/>
    <lineage>
        <taxon>Eukaryota</taxon>
        <taxon>Fungi</taxon>
        <taxon>Dikarya</taxon>
        <taxon>Ascomycota</taxon>
        <taxon>Saccharomycotina</taxon>
        <taxon>Saccharomycetes</taxon>
        <taxon>Saccharomycodales</taxon>
        <taxon>Saccharomycodaceae</taxon>
        <taxon>Hanseniaspora</taxon>
    </lineage>
</organism>
<name>A0A1L0CU12_9ASCO</name>
<dbReference type="OrthoDB" id="3973085at2759"/>
<gene>
    <name evidence="1" type="ORF">HGUI_00431</name>
</gene>
<accession>A0A1L0CU12</accession>
<evidence type="ECO:0000313" key="2">
    <source>
        <dbReference type="Proteomes" id="UP000183365"/>
    </source>
</evidence>
<reference evidence="2" key="1">
    <citation type="submission" date="2016-11" db="EMBL/GenBank/DDBJ databases">
        <authorList>
            <person name="Guldener U."/>
        </authorList>
    </citation>
    <scope>NUCLEOTIDE SEQUENCE [LARGE SCALE GENOMIC DNA]</scope>
</reference>
<sequence length="287" mass="33419">MTITKKLNSYITFQPENSSSCYSEDSTELSNHNESLLDLYCDASLNEVPDKKSTIKIPKRNCSATFLDSFKSSRPLTIRHNTKLKNIVFAKRPNLYEGLTLSPNTSKYNLNQKPRNAIKLAIENLQGKTKSKRSILINKSDISPPIWISSYEYQKLHEVYSNKPKANKDKLPGFLDRISIKKKLKKKYPMENKKPDYSSNQSLQISRDFVTFKAREAYIQAYKKETEKLSTSNDDHKFDKRSNKRHSIIELVNDNQFMHPDYKSQRLQTLSDQIHSQYKLLNKLEKP</sequence>
<dbReference type="AlphaFoldDB" id="A0A1L0CU12"/>
<dbReference type="VEuPathDB" id="FungiDB:HGUI_00431"/>